<evidence type="ECO:0000256" key="7">
    <source>
        <dbReference type="RuleBase" id="RU365065"/>
    </source>
</evidence>
<evidence type="ECO:0000256" key="3">
    <source>
        <dbReference type="ARBA" id="ARBA00022448"/>
    </source>
</evidence>
<feature type="transmembrane region" description="Helical" evidence="7">
    <location>
        <begin position="144"/>
        <end position="162"/>
    </location>
</feature>
<dbReference type="CDD" id="cd17480">
    <property type="entry name" value="MFS_SLC40A1_like"/>
    <property type="match status" value="1"/>
</dbReference>
<reference evidence="10" key="3">
    <citation type="submission" date="2025-04" db="UniProtKB">
        <authorList>
            <consortium name="RefSeq"/>
        </authorList>
    </citation>
    <scope>IDENTIFICATION</scope>
    <source>
        <strain evidence="10">CBS 304.34</strain>
    </source>
</reference>
<feature type="transmembrane region" description="Helical" evidence="7">
    <location>
        <begin position="455"/>
        <end position="476"/>
    </location>
</feature>
<evidence type="ECO:0000256" key="2">
    <source>
        <dbReference type="ARBA" id="ARBA00006279"/>
    </source>
</evidence>
<feature type="transmembrane region" description="Helical" evidence="7">
    <location>
        <begin position="333"/>
        <end position="353"/>
    </location>
</feature>
<reference evidence="10" key="2">
    <citation type="submission" date="2020-04" db="EMBL/GenBank/DDBJ databases">
        <authorList>
            <consortium name="NCBI Genome Project"/>
        </authorList>
    </citation>
    <scope>NUCLEOTIDE SEQUENCE</scope>
    <source>
        <strain evidence="10">CBS 304.34</strain>
    </source>
</reference>
<dbReference type="SUPFAM" id="SSF103473">
    <property type="entry name" value="MFS general substrate transporter"/>
    <property type="match status" value="1"/>
</dbReference>
<feature type="transmembrane region" description="Helical" evidence="7">
    <location>
        <begin position="296"/>
        <end position="313"/>
    </location>
</feature>
<dbReference type="EMBL" id="MU003716">
    <property type="protein sequence ID" value="KAF2803725.1"/>
    <property type="molecule type" value="Genomic_DNA"/>
</dbReference>
<keyword evidence="9" id="KW-1185">Reference proteome</keyword>
<evidence type="ECO:0000313" key="8">
    <source>
        <dbReference type="EMBL" id="KAF2803725.1"/>
    </source>
</evidence>
<feature type="transmembrane region" description="Helical" evidence="7">
    <location>
        <begin position="83"/>
        <end position="104"/>
    </location>
</feature>
<dbReference type="AlphaFoldDB" id="A0A6A6Y696"/>
<name>A0A6A6Y696_9PEZI</name>
<protein>
    <recommendedName>
        <fullName evidence="7">Solute carrier family 40 member</fullName>
    </recommendedName>
</protein>
<dbReference type="PANTHER" id="PTHR11660">
    <property type="entry name" value="SOLUTE CARRIER FAMILY 40 MEMBER"/>
    <property type="match status" value="1"/>
</dbReference>
<proteinExistence type="inferred from homology"/>
<comment type="similarity">
    <text evidence="2 7">Belongs to the ferroportin (FP) (TC 2.A.100) family. SLC40A subfamily.</text>
</comment>
<dbReference type="Proteomes" id="UP000504636">
    <property type="component" value="Unplaced"/>
</dbReference>
<comment type="function">
    <text evidence="7">May be involved in iron transport and iron homeostasis.</text>
</comment>
<evidence type="ECO:0000256" key="5">
    <source>
        <dbReference type="ARBA" id="ARBA00022989"/>
    </source>
</evidence>
<comment type="subcellular location">
    <subcellularLocation>
        <location evidence="1 7">Membrane</location>
        <topology evidence="1 7">Multi-pass membrane protein</topology>
    </subcellularLocation>
</comment>
<feature type="transmembrane region" description="Helical" evidence="7">
    <location>
        <begin position="365"/>
        <end position="383"/>
    </location>
</feature>
<keyword evidence="3 7" id="KW-0813">Transport</keyword>
<feature type="transmembrane region" description="Helical" evidence="7">
    <location>
        <begin position="116"/>
        <end position="138"/>
    </location>
</feature>
<keyword evidence="6 7" id="KW-0472">Membrane</keyword>
<dbReference type="PANTHER" id="PTHR11660:SF57">
    <property type="entry name" value="SOLUTE CARRIER FAMILY 40 MEMBER"/>
    <property type="match status" value="1"/>
</dbReference>
<evidence type="ECO:0000256" key="6">
    <source>
        <dbReference type="ARBA" id="ARBA00023136"/>
    </source>
</evidence>
<dbReference type="GO" id="GO:0005381">
    <property type="term" value="F:iron ion transmembrane transporter activity"/>
    <property type="evidence" value="ECO:0007669"/>
    <property type="project" value="UniProtKB-UniRule"/>
</dbReference>
<dbReference type="InterPro" id="IPR009716">
    <property type="entry name" value="Ferroportin-1"/>
</dbReference>
<sequence length="513" mass="56250">MPPNGDVELSHLDPVACTRVSNHSSHCSSPVPCPSSDPPSTDSQLPAAVKRGLFVSHALSTWNSRVFEFGAVLYLASVFPNTLMPMSIYALIRGISAVVFSPMIGSYIDATNRLHVVRLSVVMQRLVVSVSCLGFWLLVTRRSIPPFLKIGLLGFLSALACVEKLSSIMNLVAVERDWVVVISEGHEPTLRELNSQMRRIDLICKLAGPFFITALDAISTEIAILTNLAMNAASALVEYYAIAKVYNITPALQEAKDVSNPSMGTEATSRWITLQRCKSGILAVARQISAYLTHRAILPSFAGALLYFTVLSFNGQMVTYLLATGYSSLHIGIMRTISVAFELSATWLTPLLMSRIGPIRTGIWFLNWQITCLALGVCVYTTASSPLISSTGLVGGTILSRVGLWGFDLSSQIIIQEDVEADTRGSFSTLEASGQNFFELCSFATTIVFSRPDQFQWPVLMSCAAVFMAGGLYATFVRQRRGHLIHFSKCMELKDRRKRLSGFRYARLSQADV</sequence>
<keyword evidence="4 7" id="KW-0812">Transmembrane</keyword>
<organism evidence="8">
    <name type="scientific">Mytilinidion resinicola</name>
    <dbReference type="NCBI Taxonomy" id="574789"/>
    <lineage>
        <taxon>Eukaryota</taxon>
        <taxon>Fungi</taxon>
        <taxon>Dikarya</taxon>
        <taxon>Ascomycota</taxon>
        <taxon>Pezizomycotina</taxon>
        <taxon>Dothideomycetes</taxon>
        <taxon>Pleosporomycetidae</taxon>
        <taxon>Mytilinidiales</taxon>
        <taxon>Mytilinidiaceae</taxon>
        <taxon>Mytilinidion</taxon>
    </lineage>
</organism>
<evidence type="ECO:0000256" key="4">
    <source>
        <dbReference type="ARBA" id="ARBA00022692"/>
    </source>
</evidence>
<dbReference type="GO" id="GO:0016020">
    <property type="term" value="C:membrane"/>
    <property type="evidence" value="ECO:0007669"/>
    <property type="project" value="UniProtKB-SubCell"/>
</dbReference>
<keyword evidence="7" id="KW-0406">Ion transport</keyword>
<dbReference type="Pfam" id="PF06963">
    <property type="entry name" value="FPN1"/>
    <property type="match status" value="1"/>
</dbReference>
<dbReference type="OrthoDB" id="648861at2759"/>
<dbReference type="GeneID" id="54459190"/>
<dbReference type="RefSeq" id="XP_033570689.1">
    <property type="nucleotide sequence ID" value="XM_033718297.1"/>
</dbReference>
<gene>
    <name evidence="8 10" type="ORF">BDZ99DRAFT_452779</name>
</gene>
<keyword evidence="5 7" id="KW-1133">Transmembrane helix</keyword>
<dbReference type="InterPro" id="IPR036259">
    <property type="entry name" value="MFS_trans_sf"/>
</dbReference>
<comment type="caution">
    <text evidence="7">Lacks conserved residue(s) required for the propagation of feature annotation.</text>
</comment>
<accession>A0A6A6Y696</accession>
<reference evidence="8 10" key="1">
    <citation type="journal article" date="2020" name="Stud. Mycol.">
        <title>101 Dothideomycetes genomes: a test case for predicting lifestyles and emergence of pathogens.</title>
        <authorList>
            <person name="Haridas S."/>
            <person name="Albert R."/>
            <person name="Binder M."/>
            <person name="Bloem J."/>
            <person name="Labutti K."/>
            <person name="Salamov A."/>
            <person name="Andreopoulos B."/>
            <person name="Baker S."/>
            <person name="Barry K."/>
            <person name="Bills G."/>
            <person name="Bluhm B."/>
            <person name="Cannon C."/>
            <person name="Castanera R."/>
            <person name="Culley D."/>
            <person name="Daum C."/>
            <person name="Ezra D."/>
            <person name="Gonzalez J."/>
            <person name="Henrissat B."/>
            <person name="Kuo A."/>
            <person name="Liang C."/>
            <person name="Lipzen A."/>
            <person name="Lutzoni F."/>
            <person name="Magnuson J."/>
            <person name="Mondo S."/>
            <person name="Nolan M."/>
            <person name="Ohm R."/>
            <person name="Pangilinan J."/>
            <person name="Park H.-J."/>
            <person name="Ramirez L."/>
            <person name="Alfaro M."/>
            <person name="Sun H."/>
            <person name="Tritt A."/>
            <person name="Yoshinaga Y."/>
            <person name="Zwiers L.-H."/>
            <person name="Turgeon B."/>
            <person name="Goodwin S."/>
            <person name="Spatafora J."/>
            <person name="Crous P."/>
            <person name="Grigoriev I."/>
        </authorList>
    </citation>
    <scope>NUCLEOTIDE SEQUENCE</scope>
    <source>
        <strain evidence="8 10">CBS 304.34</strain>
    </source>
</reference>
<evidence type="ECO:0000256" key="1">
    <source>
        <dbReference type="ARBA" id="ARBA00004141"/>
    </source>
</evidence>
<evidence type="ECO:0000313" key="10">
    <source>
        <dbReference type="RefSeq" id="XP_033570689.1"/>
    </source>
</evidence>
<evidence type="ECO:0000313" key="9">
    <source>
        <dbReference type="Proteomes" id="UP000504636"/>
    </source>
</evidence>